<keyword evidence="2" id="KW-1185">Reference proteome</keyword>
<evidence type="ECO:0000313" key="2">
    <source>
        <dbReference type="Proteomes" id="UP000267606"/>
    </source>
</evidence>
<gene>
    <name evidence="1" type="ORF">OFLC_LOCUS10192</name>
</gene>
<protein>
    <submittedName>
        <fullName evidence="1 3">Uncharacterized protein</fullName>
    </submittedName>
</protein>
<dbReference type="WBParaSite" id="OFLC_0001019001-mRNA-1">
    <property type="protein sequence ID" value="OFLC_0001019001-mRNA-1"/>
    <property type="gene ID" value="OFLC_0001019001"/>
</dbReference>
<proteinExistence type="predicted"/>
<reference evidence="1 2" key="2">
    <citation type="submission" date="2018-11" db="EMBL/GenBank/DDBJ databases">
        <authorList>
            <consortium name="Pathogen Informatics"/>
        </authorList>
    </citation>
    <scope>NUCLEOTIDE SEQUENCE [LARGE SCALE GENOMIC DNA]</scope>
</reference>
<accession>A0A183HRS9</accession>
<evidence type="ECO:0000313" key="1">
    <source>
        <dbReference type="EMBL" id="VDO66562.1"/>
    </source>
</evidence>
<sequence>MHSNAGRNFNGEIFAVGDYLGGILLHECLKRSGNHCQSHQIVSRNSSSLSTKSHIIVNENRQQISELNLAFWRMGSFKFRKHG</sequence>
<dbReference type="AlphaFoldDB" id="A0A183HRS9"/>
<dbReference type="EMBL" id="UZAJ01013324">
    <property type="protein sequence ID" value="VDO66562.1"/>
    <property type="molecule type" value="Genomic_DNA"/>
</dbReference>
<reference evidence="3" key="1">
    <citation type="submission" date="2016-06" db="UniProtKB">
        <authorList>
            <consortium name="WormBaseParasite"/>
        </authorList>
    </citation>
    <scope>IDENTIFICATION</scope>
</reference>
<dbReference type="STRING" id="387005.A0A183HRS9"/>
<dbReference type="Proteomes" id="UP000267606">
    <property type="component" value="Unassembled WGS sequence"/>
</dbReference>
<evidence type="ECO:0000313" key="3">
    <source>
        <dbReference type="WBParaSite" id="OFLC_0001019001-mRNA-1"/>
    </source>
</evidence>
<organism evidence="3">
    <name type="scientific">Onchocerca flexuosa</name>
    <dbReference type="NCBI Taxonomy" id="387005"/>
    <lineage>
        <taxon>Eukaryota</taxon>
        <taxon>Metazoa</taxon>
        <taxon>Ecdysozoa</taxon>
        <taxon>Nematoda</taxon>
        <taxon>Chromadorea</taxon>
        <taxon>Rhabditida</taxon>
        <taxon>Spirurina</taxon>
        <taxon>Spiruromorpha</taxon>
        <taxon>Filarioidea</taxon>
        <taxon>Onchocercidae</taxon>
        <taxon>Onchocerca</taxon>
    </lineage>
</organism>
<name>A0A183HRS9_9BILA</name>